<dbReference type="RefSeq" id="XP_044967614.1">
    <property type="nucleotide sequence ID" value="XM_045111679.1"/>
</dbReference>
<protein>
    <recommendedName>
        <fullName evidence="6">HMA domain-containing protein</fullName>
    </recommendedName>
</protein>
<dbReference type="RefSeq" id="XP_044967613.1">
    <property type="nucleotide sequence ID" value="XM_045111678.1"/>
</dbReference>
<dbReference type="GO" id="GO:0046872">
    <property type="term" value="F:metal ion binding"/>
    <property type="evidence" value="ECO:0007669"/>
    <property type="project" value="UniProtKB-KW"/>
</dbReference>
<reference evidence="7" key="3">
    <citation type="submission" date="2022-01" db="UniProtKB">
        <authorList>
            <consortium name="EnsemblPlants"/>
        </authorList>
    </citation>
    <scope>IDENTIFICATION</scope>
    <source>
        <strain evidence="7">subsp. vulgare</strain>
    </source>
</reference>
<evidence type="ECO:0000256" key="1">
    <source>
        <dbReference type="ARBA" id="ARBA00022481"/>
    </source>
</evidence>
<dbReference type="Proteomes" id="UP000011116">
    <property type="component" value="Chromosome 2H"/>
</dbReference>
<feature type="region of interest" description="Disordered" evidence="5">
    <location>
        <begin position="79"/>
        <end position="203"/>
    </location>
</feature>
<evidence type="ECO:0000256" key="4">
    <source>
        <dbReference type="ARBA" id="ARBA00024045"/>
    </source>
</evidence>
<dbReference type="PANTHER" id="PTHR45868:SF14">
    <property type="entry name" value="OS08G0205500 PROTEIN"/>
    <property type="match status" value="1"/>
</dbReference>
<reference evidence="7" key="2">
    <citation type="submission" date="2020-10" db="EMBL/GenBank/DDBJ databases">
        <authorList>
            <person name="Scholz U."/>
            <person name="Mascher M."/>
            <person name="Fiebig A."/>
        </authorList>
    </citation>
    <scope>NUCLEOTIDE SEQUENCE [LARGE SCALE GENOMIC DNA]</scope>
    <source>
        <strain evidence="7">cv. Morex</strain>
    </source>
</reference>
<comment type="similarity">
    <text evidence="4">Belongs to the HIPP family.</text>
</comment>
<sequence length="291" mass="31630">MAKEEELKRVDLKVNVSCCDGCRRKVMKAMNLKGVLRTEIHPSLDRVTVVGNVDTKVLVKKLAKVGKIAEVVEAAVPEQQKKREGDGGKDRDGGDRPVMALAPAGEKSKRKDDEKDNVGDKLAAASSKKECTKCARQHQQSARGGGDADDHGKKAKGAAGDADDHVKKAKGAAGEEGSASKQEDDCFAAEAKQSSPDHEAAAQHHYYRAEPPSMAVPMQYMPTMPYYAAANVTAPPYYNGGGYYAMPPPPPAPMPWRPPHQQQQHQLVRPQPSRFDVDYFNEDNAVGCHIM</sequence>
<dbReference type="Gene3D" id="3.30.70.100">
    <property type="match status" value="1"/>
</dbReference>
<evidence type="ECO:0000259" key="6">
    <source>
        <dbReference type="PROSITE" id="PS50846"/>
    </source>
</evidence>
<dbReference type="KEGG" id="hvg:123427600"/>
<evidence type="ECO:0000256" key="3">
    <source>
        <dbReference type="ARBA" id="ARBA00023289"/>
    </source>
</evidence>
<keyword evidence="2" id="KW-0479">Metal-binding</keyword>
<feature type="domain" description="HMA" evidence="6">
    <location>
        <begin position="7"/>
        <end position="70"/>
    </location>
</feature>
<evidence type="ECO:0000256" key="5">
    <source>
        <dbReference type="SAM" id="MobiDB-lite"/>
    </source>
</evidence>
<dbReference type="Gramene" id="HORVU.MOREX.r3.2HG0190560.1">
    <property type="protein sequence ID" value="HORVU.MOREX.r3.2HG0190560.1"/>
    <property type="gene ID" value="HORVU.MOREX.r3.2HG0190560"/>
</dbReference>
<dbReference type="SMR" id="A0A8I6WWW4"/>
<dbReference type="CDD" id="cd00371">
    <property type="entry name" value="HMA"/>
    <property type="match status" value="1"/>
</dbReference>
<evidence type="ECO:0000256" key="2">
    <source>
        <dbReference type="ARBA" id="ARBA00022723"/>
    </source>
</evidence>
<gene>
    <name evidence="7" type="primary">LOC123427600</name>
</gene>
<evidence type="ECO:0000313" key="7">
    <source>
        <dbReference type="EnsemblPlants" id="HORVU.MOREX.r3.2HG0190560.1"/>
    </source>
</evidence>
<dbReference type="InterPro" id="IPR036163">
    <property type="entry name" value="HMA_dom_sf"/>
</dbReference>
<accession>A0A8I6WWW4</accession>
<dbReference type="OrthoDB" id="689350at2759"/>
<feature type="compositionally biased region" description="Basic and acidic residues" evidence="5">
    <location>
        <begin position="106"/>
        <end position="119"/>
    </location>
</feature>
<keyword evidence="8" id="KW-1185">Reference proteome</keyword>
<dbReference type="RefSeq" id="XP_044967612.1">
    <property type="nucleotide sequence ID" value="XM_045111677.1"/>
</dbReference>
<dbReference type="PANTHER" id="PTHR45868">
    <property type="entry name" value="HEAVY METAL-ASSOCIATED ISOPRENYLATED PLANT PROTEIN 33-RELATED"/>
    <property type="match status" value="1"/>
</dbReference>
<organism evidence="7 8">
    <name type="scientific">Hordeum vulgare subsp. vulgare</name>
    <name type="common">Domesticated barley</name>
    <dbReference type="NCBI Taxonomy" id="112509"/>
    <lineage>
        <taxon>Eukaryota</taxon>
        <taxon>Viridiplantae</taxon>
        <taxon>Streptophyta</taxon>
        <taxon>Embryophyta</taxon>
        <taxon>Tracheophyta</taxon>
        <taxon>Spermatophyta</taxon>
        <taxon>Magnoliopsida</taxon>
        <taxon>Liliopsida</taxon>
        <taxon>Poales</taxon>
        <taxon>Poaceae</taxon>
        <taxon>BOP clade</taxon>
        <taxon>Pooideae</taxon>
        <taxon>Triticodae</taxon>
        <taxon>Triticeae</taxon>
        <taxon>Hordeinae</taxon>
        <taxon>Hordeum</taxon>
    </lineage>
</organism>
<dbReference type="PROSITE" id="PS50846">
    <property type="entry name" value="HMA_2"/>
    <property type="match status" value="1"/>
</dbReference>
<evidence type="ECO:0000313" key="8">
    <source>
        <dbReference type="Proteomes" id="UP000011116"/>
    </source>
</evidence>
<dbReference type="SUPFAM" id="SSF55008">
    <property type="entry name" value="HMA, heavy metal-associated domain"/>
    <property type="match status" value="1"/>
</dbReference>
<reference evidence="8" key="1">
    <citation type="journal article" date="2012" name="Nature">
        <title>A physical, genetic and functional sequence assembly of the barley genome.</title>
        <authorList>
            <consortium name="The International Barley Genome Sequencing Consortium"/>
            <person name="Mayer K.F."/>
            <person name="Waugh R."/>
            <person name="Brown J.W."/>
            <person name="Schulman A."/>
            <person name="Langridge P."/>
            <person name="Platzer M."/>
            <person name="Fincher G.B."/>
            <person name="Muehlbauer G.J."/>
            <person name="Sato K."/>
            <person name="Close T.J."/>
            <person name="Wise R.P."/>
            <person name="Stein N."/>
        </authorList>
    </citation>
    <scope>NUCLEOTIDE SEQUENCE [LARGE SCALE GENOMIC DNA]</scope>
    <source>
        <strain evidence="8">cv. Morex</strain>
    </source>
</reference>
<dbReference type="AlphaFoldDB" id="A0A8I6WWW4"/>
<dbReference type="GeneID" id="123427600"/>
<name>A0A8I6WWW4_HORVV</name>
<dbReference type="InterPro" id="IPR006121">
    <property type="entry name" value="HMA_dom"/>
</dbReference>
<keyword evidence="3" id="KW-0449">Lipoprotein</keyword>
<keyword evidence="1" id="KW-0488">Methylation</keyword>
<feature type="compositionally biased region" description="Low complexity" evidence="5">
    <location>
        <begin position="171"/>
        <end position="180"/>
    </location>
</feature>
<proteinExistence type="inferred from homology"/>
<keyword evidence="3" id="KW-0636">Prenylation</keyword>
<feature type="compositionally biased region" description="Basic and acidic residues" evidence="5">
    <location>
        <begin position="79"/>
        <end position="95"/>
    </location>
</feature>
<dbReference type="EnsemblPlants" id="HORVU.MOREX.r3.2HG0190560.1">
    <property type="protein sequence ID" value="HORVU.MOREX.r3.2HG0190560.1"/>
    <property type="gene ID" value="HORVU.MOREX.r3.2HG0190560"/>
</dbReference>